<protein>
    <submittedName>
        <fullName evidence="3">Amino acid adenylation domain-containing protein</fullName>
    </submittedName>
</protein>
<dbReference type="Pfam" id="PF00501">
    <property type="entry name" value="AMP-binding"/>
    <property type="match status" value="1"/>
</dbReference>
<dbReference type="GeneID" id="97765481"/>
<evidence type="ECO:0000313" key="3">
    <source>
        <dbReference type="EMBL" id="SEA83144.1"/>
    </source>
</evidence>
<gene>
    <name evidence="3" type="ORF">SAMN02982996_02629</name>
</gene>
<dbReference type="InterPro" id="IPR050237">
    <property type="entry name" value="ATP-dep_AMP-bd_enzyme"/>
</dbReference>
<dbReference type="GO" id="GO:0016877">
    <property type="term" value="F:ligase activity, forming carbon-sulfur bonds"/>
    <property type="evidence" value="ECO:0007669"/>
    <property type="project" value="UniProtKB-ARBA"/>
</dbReference>
<feature type="domain" description="AMP-dependent synthetase/ligase" evidence="1">
    <location>
        <begin position="12"/>
        <end position="362"/>
    </location>
</feature>
<dbReference type="InterPro" id="IPR045851">
    <property type="entry name" value="AMP-bd_C_sf"/>
</dbReference>
<dbReference type="PANTHER" id="PTHR43767:SF10">
    <property type="entry name" value="SURFACTIN SYNTHASE SUBUNIT 1"/>
    <property type="match status" value="1"/>
</dbReference>
<dbReference type="Gene3D" id="3.30.300.30">
    <property type="match status" value="1"/>
</dbReference>
<reference evidence="3 4" key="1">
    <citation type="submission" date="2016-10" db="EMBL/GenBank/DDBJ databases">
        <authorList>
            <person name="de Groot N.N."/>
        </authorList>
    </citation>
    <scope>NUCLEOTIDE SEQUENCE [LARGE SCALE GENOMIC DNA]</scope>
    <source>
        <strain evidence="3 4">ATCC 29281</strain>
    </source>
</reference>
<proteinExistence type="predicted"/>
<dbReference type="Proteomes" id="UP000187280">
    <property type="component" value="Unassembled WGS sequence"/>
</dbReference>
<dbReference type="InterPro" id="IPR042099">
    <property type="entry name" value="ANL_N_sf"/>
</dbReference>
<accession>A0A1H4EDK4</accession>
<dbReference type="EMBL" id="FNQS01000009">
    <property type="protein sequence ID" value="SEA83144.1"/>
    <property type="molecule type" value="Genomic_DNA"/>
</dbReference>
<organism evidence="3 4">
    <name type="scientific">Lonsdalea quercina</name>
    <dbReference type="NCBI Taxonomy" id="71657"/>
    <lineage>
        <taxon>Bacteria</taxon>
        <taxon>Pseudomonadati</taxon>
        <taxon>Pseudomonadota</taxon>
        <taxon>Gammaproteobacteria</taxon>
        <taxon>Enterobacterales</taxon>
        <taxon>Pectobacteriaceae</taxon>
        <taxon>Lonsdalea</taxon>
    </lineage>
</organism>
<dbReference type="PROSITE" id="PS00455">
    <property type="entry name" value="AMP_BINDING"/>
    <property type="match status" value="1"/>
</dbReference>
<dbReference type="InterPro" id="IPR025110">
    <property type="entry name" value="AMP-bd_C"/>
</dbReference>
<dbReference type="SUPFAM" id="SSF56801">
    <property type="entry name" value="Acetyl-CoA synthetase-like"/>
    <property type="match status" value="1"/>
</dbReference>
<dbReference type="InterPro" id="IPR020845">
    <property type="entry name" value="AMP-binding_CS"/>
</dbReference>
<dbReference type="PANTHER" id="PTHR43767">
    <property type="entry name" value="LONG-CHAIN-FATTY-ACID--COA LIGASE"/>
    <property type="match status" value="1"/>
</dbReference>
<sequence>MNVQALIQYLDDRRQQDPDNVALIDERAAITFAALHQRAEQIAGWMQHHALSRGDRVIVLMSNSIDLVACFWATQRCGAVYVPLHPETKAEKLAWIADDCAASLMIVDAEREEEALRAAPLMKGRPQRLVAGDAAFAEIARAAYACTLPPPLSLDLASLIYTSGSTGHPKGVMLTQRNMIAASQSVAHYLQLDARDRIYCALPLSFDYGLHQITMAALTGATVIIEKNFSRPLFALNRLVQQGATVFPLVPTMVSLIARLGRRFDFTSVKTVTSTSAALHANDIATLTTAFPQARLFSMYGLTECHRCTWLDPRELSARTLSVGKAIPGTELWVVDDAGAAHRRNATGELVIRGETVMRGYWNNPQKTAEKLRPGRFPGESVLYTGDLCRLDEDGFLYFISRMDDVLNACGEKVAPREVEGIISTHPHVTQVAVVGIPHAVYGDEIVAWIETAQAIEPRALRDWCQARMEHYLVPHRFLFCDALPKNSNHKIDRLRLCALSHPSSPTAGLSGEKHAEL</sequence>
<dbReference type="InterPro" id="IPR000873">
    <property type="entry name" value="AMP-dep_synth/lig_dom"/>
</dbReference>
<evidence type="ECO:0000313" key="4">
    <source>
        <dbReference type="Proteomes" id="UP000187280"/>
    </source>
</evidence>
<evidence type="ECO:0000259" key="2">
    <source>
        <dbReference type="Pfam" id="PF13193"/>
    </source>
</evidence>
<dbReference type="eggNOG" id="COG0318">
    <property type="taxonomic scope" value="Bacteria"/>
</dbReference>
<feature type="domain" description="AMP-binding enzyme C-terminal" evidence="2">
    <location>
        <begin position="418"/>
        <end position="491"/>
    </location>
</feature>
<dbReference type="RefSeq" id="WP_051625446.1">
    <property type="nucleotide sequence ID" value="NZ_FNQS01000009.1"/>
</dbReference>
<dbReference type="STRING" id="71657.SAMN02982996_02629"/>
<dbReference type="AlphaFoldDB" id="A0A1H4EDK4"/>
<evidence type="ECO:0000259" key="1">
    <source>
        <dbReference type="Pfam" id="PF00501"/>
    </source>
</evidence>
<dbReference type="Gene3D" id="3.40.50.12780">
    <property type="entry name" value="N-terminal domain of ligase-like"/>
    <property type="match status" value="1"/>
</dbReference>
<dbReference type="Pfam" id="PF13193">
    <property type="entry name" value="AMP-binding_C"/>
    <property type="match status" value="1"/>
</dbReference>
<name>A0A1H4EDK4_9GAMM</name>
<keyword evidence="4" id="KW-1185">Reference proteome</keyword>